<sequence>MLYKALEMIWIDKYKLRVFKAEDRKDKDGKVDGSKGENERNCGGVHRQYQRKGVFESRNERDEQLYSDVVHKYNMKNDMDRIAMRWGTIMEAENCSLEDNKNVVIGKVMVHTMEIGLIQEFVQITKGATKLRINVVEEVQDLVEVEMEEEVCSDSEDDMESPMEDGECDRESGVADQLFSETEERGTQLRQCIKILVKNEKFENIKGVFS</sequence>
<dbReference type="EMBL" id="BKCJ010005078">
    <property type="protein sequence ID" value="GEU64768.1"/>
    <property type="molecule type" value="Genomic_DNA"/>
</dbReference>
<protein>
    <submittedName>
        <fullName evidence="1">Transposon TX1</fullName>
    </submittedName>
</protein>
<evidence type="ECO:0000313" key="1">
    <source>
        <dbReference type="EMBL" id="GEU64768.1"/>
    </source>
</evidence>
<gene>
    <name evidence="1" type="ORF">Tci_036746</name>
</gene>
<name>A0A6L2LT13_TANCI</name>
<organism evidence="1">
    <name type="scientific">Tanacetum cinerariifolium</name>
    <name type="common">Dalmatian daisy</name>
    <name type="synonym">Chrysanthemum cinerariifolium</name>
    <dbReference type="NCBI Taxonomy" id="118510"/>
    <lineage>
        <taxon>Eukaryota</taxon>
        <taxon>Viridiplantae</taxon>
        <taxon>Streptophyta</taxon>
        <taxon>Embryophyta</taxon>
        <taxon>Tracheophyta</taxon>
        <taxon>Spermatophyta</taxon>
        <taxon>Magnoliopsida</taxon>
        <taxon>eudicotyledons</taxon>
        <taxon>Gunneridae</taxon>
        <taxon>Pentapetalae</taxon>
        <taxon>asterids</taxon>
        <taxon>campanulids</taxon>
        <taxon>Asterales</taxon>
        <taxon>Asteraceae</taxon>
        <taxon>Asteroideae</taxon>
        <taxon>Anthemideae</taxon>
        <taxon>Anthemidinae</taxon>
        <taxon>Tanacetum</taxon>
    </lineage>
</organism>
<dbReference type="AlphaFoldDB" id="A0A6L2LT13"/>
<accession>A0A6L2LT13</accession>
<proteinExistence type="predicted"/>
<reference evidence="1" key="1">
    <citation type="journal article" date="2019" name="Sci. Rep.">
        <title>Draft genome of Tanacetum cinerariifolium, the natural source of mosquito coil.</title>
        <authorList>
            <person name="Yamashiro T."/>
            <person name="Shiraishi A."/>
            <person name="Satake H."/>
            <person name="Nakayama K."/>
        </authorList>
    </citation>
    <scope>NUCLEOTIDE SEQUENCE</scope>
</reference>
<comment type="caution">
    <text evidence="1">The sequence shown here is derived from an EMBL/GenBank/DDBJ whole genome shotgun (WGS) entry which is preliminary data.</text>
</comment>